<organism evidence="2 3">
    <name type="scientific">Rugosibacter aromaticivorans</name>
    <dbReference type="NCBI Taxonomy" id="1565605"/>
    <lineage>
        <taxon>Bacteria</taxon>
        <taxon>Pseudomonadati</taxon>
        <taxon>Pseudomonadota</taxon>
        <taxon>Betaproteobacteria</taxon>
        <taxon>Nitrosomonadales</taxon>
        <taxon>Sterolibacteriaceae</taxon>
        <taxon>Rugosibacter</taxon>
    </lineage>
</organism>
<feature type="transmembrane region" description="Helical" evidence="1">
    <location>
        <begin position="7"/>
        <end position="25"/>
    </location>
</feature>
<dbReference type="AlphaFoldDB" id="A0A0C5JL29"/>
<keyword evidence="1" id="KW-0812">Transmembrane</keyword>
<evidence type="ECO:0000313" key="2">
    <source>
        <dbReference type="EMBL" id="AJP48071.1"/>
    </source>
</evidence>
<keyword evidence="3" id="KW-1185">Reference proteome</keyword>
<name>A0A0C5JL29_9PROT</name>
<dbReference type="EMBL" id="CP010554">
    <property type="protein sequence ID" value="AJP48071.1"/>
    <property type="molecule type" value="Genomic_DNA"/>
</dbReference>
<dbReference type="HOGENOM" id="CLU_2846899_0_0_4"/>
<dbReference type="RefSeq" id="WP_202636429.1">
    <property type="nucleotide sequence ID" value="NZ_CP010554.1"/>
</dbReference>
<evidence type="ECO:0000313" key="3">
    <source>
        <dbReference type="Proteomes" id="UP000061603"/>
    </source>
</evidence>
<sequence>MHLPDVIYKQKAIICCAIGFIAGLITDRSPLLIAAQVILLVAAAVITQLRRPYAASNSTSTKRSR</sequence>
<proteinExistence type="predicted"/>
<reference evidence="2 3" key="1">
    <citation type="journal article" date="2015" name="Genome Announc.">
        <title>Complete Genome Sequence of a Novel Bacterium within the Family Rhodocyclaceae That Degrades Polycyclic Aromatic Hydrocarbons.</title>
        <authorList>
            <person name="Singleton D.R."/>
            <person name="Dickey A.N."/>
            <person name="Scholl E.H."/>
            <person name="Wright F.A."/>
            <person name="Aitken M.D."/>
        </authorList>
    </citation>
    <scope>NUCLEOTIDE SEQUENCE [LARGE SCALE GENOMIC DNA]</scope>
    <source>
        <strain evidence="3">PG1-Ca6</strain>
    </source>
</reference>
<dbReference type="Proteomes" id="UP000061603">
    <property type="component" value="Chromosome"/>
</dbReference>
<dbReference type="STRING" id="1565605.PG1C_05555"/>
<accession>A0A0C5JL29</accession>
<evidence type="ECO:0000256" key="1">
    <source>
        <dbReference type="SAM" id="Phobius"/>
    </source>
</evidence>
<protein>
    <submittedName>
        <fullName evidence="2">Uncharacterized protein</fullName>
    </submittedName>
</protein>
<gene>
    <name evidence="2" type="ORF">PG1C_05555</name>
</gene>
<feature type="transmembrane region" description="Helical" evidence="1">
    <location>
        <begin position="31"/>
        <end position="49"/>
    </location>
</feature>
<dbReference type="KEGG" id="rbu:PG1C_05555"/>
<keyword evidence="1" id="KW-1133">Transmembrane helix</keyword>
<keyword evidence="1" id="KW-0472">Membrane</keyword>